<evidence type="ECO:0000313" key="10">
    <source>
        <dbReference type="EMBL" id="KAK1768927.1"/>
    </source>
</evidence>
<name>A0AAJ0FIK5_9PEZI</name>
<dbReference type="SUPFAM" id="SSF48452">
    <property type="entry name" value="TPR-like"/>
    <property type="match status" value="1"/>
</dbReference>
<dbReference type="InterPro" id="IPR011990">
    <property type="entry name" value="TPR-like_helical_dom_sf"/>
</dbReference>
<keyword evidence="5" id="KW-0833">Ubl conjugation pathway</keyword>
<evidence type="ECO:0000256" key="4">
    <source>
        <dbReference type="ARBA" id="ARBA00022776"/>
    </source>
</evidence>
<comment type="caution">
    <text evidence="10">The sequence shown here is derived from an EMBL/GenBank/DDBJ whole genome shotgun (WGS) entry which is preliminary data.</text>
</comment>
<sequence length="785" mass="87961">MSRYLNPARIGLLSLIELYTEEAVPNDASLPVLSFIASHLLDTNLTVTPSGSNDRRATAESTIRLVTSIKDFEQLLSPFPAAVGLPGRRLWDIFLHKIWKIDSLDALHAFFSQSQLLLAENRPQLSEQDDIPPGIRLSRNSPFGTFVRRSQLEFQRLRFHDVTELWKDFVKYRQPTAGYFRRRNPSFGRLSFDNVLLTGEHEWGDSTGALASVAYGDILTGDLDATVPASSDDVERLLEFQVDQMQKYGTRIPPEIKAKFQEILRDSYLVPSLTHYLSYLDAWKSGDYPSSFEYLYRYFDYTMQNRDRLFYQYALLNLAALQADFGCYKEAVSAMLETVSTARENRDMACLNYSLNWLFHFGRAHPRLVGDLESKSMLGTAQESLAFLRVKARETDMWVLWSSALLSEARMILSNGDSVATAMEHIVRSSQLIVEKNMKGMMSAQLSLNTAVWDRLGIASLSAMTCEAFLRCHARNSNFEDELRVTCRLASHLADKGKYNEAFEKLEAVEANSLRSSRVKQYWQKMRGILKLSQELHRNNLDGAEYLLSQLLQSKSEDLEPDLRFVMDSLHIDSLIRRGDLPAAFDKVDGLISSLQDEDKDISIRIRLLLAKARLFDLAGRPQKGFTISMRAAGLAWRARLLPELWQATGAVANVLTSLSEFGAAARLLVAAIPRCLESDSDAAAASLYSLLADAHMGTAGTLVVPAAAGGGGKATNRRTEFLTRAHEALDSAFAHFSAVGDVEGQCEMLTKSATVMRAVGDDVLAEHYAARYLVLRREADMRST</sequence>
<proteinExistence type="inferred from homology"/>
<evidence type="ECO:0000256" key="5">
    <source>
        <dbReference type="ARBA" id="ARBA00022786"/>
    </source>
</evidence>
<dbReference type="InterPro" id="IPR037679">
    <property type="entry name" value="Apc5"/>
</dbReference>
<dbReference type="GeneID" id="85315897"/>
<dbReference type="GO" id="GO:0051301">
    <property type="term" value="P:cell division"/>
    <property type="evidence" value="ECO:0007669"/>
    <property type="project" value="UniProtKB-KW"/>
</dbReference>
<dbReference type="Proteomes" id="UP001244011">
    <property type="component" value="Unassembled WGS sequence"/>
</dbReference>
<keyword evidence="3" id="KW-0132">Cell division</keyword>
<evidence type="ECO:0000256" key="1">
    <source>
        <dbReference type="ARBA" id="ARBA00007450"/>
    </source>
</evidence>
<evidence type="ECO:0000256" key="6">
    <source>
        <dbReference type="ARBA" id="ARBA00023306"/>
    </source>
</evidence>
<comment type="similarity">
    <text evidence="1">Belongs to the APC5 family.</text>
</comment>
<dbReference type="Pfam" id="PF12862">
    <property type="entry name" value="ANAPC5"/>
    <property type="match status" value="1"/>
</dbReference>
<reference evidence="10" key="1">
    <citation type="submission" date="2023-06" db="EMBL/GenBank/DDBJ databases">
        <title>Genome-scale phylogeny and comparative genomics of the fungal order Sordariales.</title>
        <authorList>
            <consortium name="Lawrence Berkeley National Laboratory"/>
            <person name="Hensen N."/>
            <person name="Bonometti L."/>
            <person name="Westerberg I."/>
            <person name="Brannstrom I.O."/>
            <person name="Guillou S."/>
            <person name="Cros-Aarteil S."/>
            <person name="Calhoun S."/>
            <person name="Haridas S."/>
            <person name="Kuo A."/>
            <person name="Mondo S."/>
            <person name="Pangilinan J."/>
            <person name="Riley R."/>
            <person name="Labutti K."/>
            <person name="Andreopoulos B."/>
            <person name="Lipzen A."/>
            <person name="Chen C."/>
            <person name="Yanf M."/>
            <person name="Daum C."/>
            <person name="Ng V."/>
            <person name="Clum A."/>
            <person name="Steindorff A."/>
            <person name="Ohm R."/>
            <person name="Martin F."/>
            <person name="Silar P."/>
            <person name="Natvig D."/>
            <person name="Lalanne C."/>
            <person name="Gautier V."/>
            <person name="Ament-Velasquez S.L."/>
            <person name="Kruys A."/>
            <person name="Hutchinson M.I."/>
            <person name="Powell A.J."/>
            <person name="Barry K."/>
            <person name="Miller A.N."/>
            <person name="Grigoriev I.V."/>
            <person name="Debuchy R."/>
            <person name="Gladieux P."/>
            <person name="Thoren M.H."/>
            <person name="Johannesson H."/>
        </authorList>
    </citation>
    <scope>NUCLEOTIDE SEQUENCE</scope>
    <source>
        <strain evidence="10">8032-3</strain>
    </source>
</reference>
<evidence type="ECO:0000256" key="8">
    <source>
        <dbReference type="ARBA" id="ARBA00045696"/>
    </source>
</evidence>
<keyword evidence="4" id="KW-0498">Mitosis</keyword>
<dbReference type="GO" id="GO:0045842">
    <property type="term" value="P:positive regulation of mitotic metaphase/anaphase transition"/>
    <property type="evidence" value="ECO:0007669"/>
    <property type="project" value="TreeGrafter"/>
</dbReference>
<evidence type="ECO:0000313" key="11">
    <source>
        <dbReference type="Proteomes" id="UP001244011"/>
    </source>
</evidence>
<organism evidence="10 11">
    <name type="scientific">Phialemonium atrogriseum</name>
    <dbReference type="NCBI Taxonomy" id="1093897"/>
    <lineage>
        <taxon>Eukaryota</taxon>
        <taxon>Fungi</taxon>
        <taxon>Dikarya</taxon>
        <taxon>Ascomycota</taxon>
        <taxon>Pezizomycotina</taxon>
        <taxon>Sordariomycetes</taxon>
        <taxon>Sordariomycetidae</taxon>
        <taxon>Cephalothecales</taxon>
        <taxon>Cephalothecaceae</taxon>
        <taxon>Phialemonium</taxon>
    </lineage>
</organism>
<evidence type="ECO:0000256" key="2">
    <source>
        <dbReference type="ARBA" id="ARBA00016066"/>
    </source>
</evidence>
<evidence type="ECO:0000256" key="7">
    <source>
        <dbReference type="ARBA" id="ARBA00031069"/>
    </source>
</evidence>
<feature type="domain" description="Anaphase-promoting complex subunit 5" evidence="9">
    <location>
        <begin position="275"/>
        <end position="364"/>
    </location>
</feature>
<keyword evidence="11" id="KW-1185">Reference proteome</keyword>
<dbReference type="PANTHER" id="PTHR12830">
    <property type="entry name" value="ANAPHASE-PROMOTING COMPLEX SUBUNIT 5"/>
    <property type="match status" value="1"/>
</dbReference>
<evidence type="ECO:0000259" key="9">
    <source>
        <dbReference type="Pfam" id="PF12862"/>
    </source>
</evidence>
<keyword evidence="6" id="KW-0131">Cell cycle</keyword>
<dbReference type="AlphaFoldDB" id="A0AAJ0FIK5"/>
<accession>A0AAJ0FIK5</accession>
<gene>
    <name evidence="10" type="ORF">QBC33DRAFT_618451</name>
</gene>
<comment type="function">
    <text evidence="8">Component of the anaphase promoting complex/cyclosome (APC/C), a cell cycle-regulated E3 ubiquitin ligase that controls progression through mitosis and the G1 phase of the cell cycle. The APC/C complex acts by mediating ubiquitination and subsequent degradation of target proteins: it mainly mediates the formation of 'Lys-11'-linked polyubiquitin chains and, to a lower extent, the formation of 'Lys-48'- and 'Lys-63'-linked polyubiquitin chains. The APC/C complex catalyzes assembly of branched 'Lys-11'-/'Lys-48'-linked branched ubiquitin chains on target proteins.</text>
</comment>
<dbReference type="PANTHER" id="PTHR12830:SF9">
    <property type="entry name" value="ANAPHASE-PROMOTING COMPLEX SUBUNIT 5"/>
    <property type="match status" value="1"/>
</dbReference>
<dbReference type="GO" id="GO:0031145">
    <property type="term" value="P:anaphase-promoting complex-dependent catabolic process"/>
    <property type="evidence" value="ECO:0007669"/>
    <property type="project" value="TreeGrafter"/>
</dbReference>
<dbReference type="GO" id="GO:0070979">
    <property type="term" value="P:protein K11-linked ubiquitination"/>
    <property type="evidence" value="ECO:0007669"/>
    <property type="project" value="TreeGrafter"/>
</dbReference>
<evidence type="ECO:0000256" key="3">
    <source>
        <dbReference type="ARBA" id="ARBA00022618"/>
    </source>
</evidence>
<dbReference type="RefSeq" id="XP_060285140.1">
    <property type="nucleotide sequence ID" value="XM_060432710.1"/>
</dbReference>
<dbReference type="InterPro" id="IPR026000">
    <property type="entry name" value="Apc5_dom"/>
</dbReference>
<dbReference type="EMBL" id="MU839004">
    <property type="protein sequence ID" value="KAK1768927.1"/>
    <property type="molecule type" value="Genomic_DNA"/>
</dbReference>
<dbReference type="GO" id="GO:0005680">
    <property type="term" value="C:anaphase-promoting complex"/>
    <property type="evidence" value="ECO:0007669"/>
    <property type="project" value="InterPro"/>
</dbReference>
<protein>
    <recommendedName>
        <fullName evidence="2">Anaphase-promoting complex subunit 5</fullName>
    </recommendedName>
    <alternativeName>
        <fullName evidence="7">Cyclosome subunit 5</fullName>
    </alternativeName>
</protein>